<dbReference type="Pfam" id="PF13456">
    <property type="entry name" value="RVT_3"/>
    <property type="match status" value="1"/>
</dbReference>
<keyword evidence="1" id="KW-0472">Membrane</keyword>
<dbReference type="Gene3D" id="3.30.420.10">
    <property type="entry name" value="Ribonuclease H-like superfamily/Ribonuclease H"/>
    <property type="match status" value="1"/>
</dbReference>
<evidence type="ECO:0000256" key="1">
    <source>
        <dbReference type="SAM" id="Phobius"/>
    </source>
</evidence>
<organism evidence="3">
    <name type="scientific">Medicago truncatula</name>
    <name type="common">Barrel medic</name>
    <name type="synonym">Medicago tribuloides</name>
    <dbReference type="NCBI Taxonomy" id="3880"/>
    <lineage>
        <taxon>Eukaryota</taxon>
        <taxon>Viridiplantae</taxon>
        <taxon>Streptophyta</taxon>
        <taxon>Embryophyta</taxon>
        <taxon>Tracheophyta</taxon>
        <taxon>Spermatophyta</taxon>
        <taxon>Magnoliopsida</taxon>
        <taxon>eudicotyledons</taxon>
        <taxon>Gunneridae</taxon>
        <taxon>Pentapetalae</taxon>
        <taxon>rosids</taxon>
        <taxon>fabids</taxon>
        <taxon>Fabales</taxon>
        <taxon>Fabaceae</taxon>
        <taxon>Papilionoideae</taxon>
        <taxon>50 kb inversion clade</taxon>
        <taxon>NPAAA clade</taxon>
        <taxon>Hologalegina</taxon>
        <taxon>IRL clade</taxon>
        <taxon>Trifolieae</taxon>
        <taxon>Medicago</taxon>
    </lineage>
</organism>
<reference evidence="3" key="1">
    <citation type="submission" date="2005-04" db="EMBL/GenBank/DDBJ databases">
        <authorList>
            <person name="Town C.D."/>
        </authorList>
    </citation>
    <scope>NUCLEOTIDE SEQUENCE</scope>
</reference>
<evidence type="ECO:0000259" key="2">
    <source>
        <dbReference type="Pfam" id="PF13456"/>
    </source>
</evidence>
<dbReference type="AlphaFoldDB" id="A2Q4M4"/>
<proteinExistence type="predicted"/>
<protein>
    <submittedName>
        <fullName evidence="3">Ribonuclease H</fullName>
    </submittedName>
</protein>
<keyword evidence="1" id="KW-0812">Transmembrane</keyword>
<keyword evidence="1" id="KW-1133">Transmembrane helix</keyword>
<gene>
    <name evidence="3" type="ORF">MtrDRAFT_AC157506g5v2</name>
</gene>
<dbReference type="GO" id="GO:0004523">
    <property type="term" value="F:RNA-DNA hybrid ribonuclease activity"/>
    <property type="evidence" value="ECO:0007669"/>
    <property type="project" value="InterPro"/>
</dbReference>
<dbReference type="InterPro" id="IPR044730">
    <property type="entry name" value="RNase_H-like_dom_plant"/>
</dbReference>
<dbReference type="OrthoDB" id="1431481at2759"/>
<dbReference type="InterPro" id="IPR002156">
    <property type="entry name" value="RNaseH_domain"/>
</dbReference>
<reference evidence="3" key="2">
    <citation type="submission" date="2007-03" db="EMBL/GenBank/DDBJ databases">
        <authorList>
            <consortium name="The International Medicago Genome Annotation Group"/>
        </authorList>
    </citation>
    <scope>NUCLEOTIDE SEQUENCE</scope>
</reference>
<evidence type="ECO:0000313" key="3">
    <source>
        <dbReference type="EMBL" id="ABN08573.1"/>
    </source>
</evidence>
<dbReference type="GO" id="GO:0003676">
    <property type="term" value="F:nucleic acid binding"/>
    <property type="evidence" value="ECO:0007669"/>
    <property type="project" value="InterPro"/>
</dbReference>
<dbReference type="PANTHER" id="PTHR34023">
    <property type="entry name" value="RNASE H DOMAIN-CONTAINING PROTEIN"/>
    <property type="match status" value="1"/>
</dbReference>
<dbReference type="CDD" id="cd06222">
    <property type="entry name" value="RNase_H_like"/>
    <property type="match status" value="1"/>
</dbReference>
<dbReference type="PANTHER" id="PTHR34023:SF5">
    <property type="entry name" value="RNASE H TYPE-1 DOMAIN-CONTAINING PROTEIN"/>
    <property type="match status" value="1"/>
</dbReference>
<dbReference type="EMBL" id="AC157506">
    <property type="protein sequence ID" value="ABN08573.1"/>
    <property type="molecule type" value="Genomic_DNA"/>
</dbReference>
<accession>A2Q4M4</accession>
<dbReference type="InterPro" id="IPR012337">
    <property type="entry name" value="RNaseH-like_sf"/>
</dbReference>
<feature type="domain" description="RNase H type-1" evidence="2">
    <location>
        <begin position="16"/>
        <end position="101"/>
    </location>
</feature>
<name>A2Q4M4_MEDTR</name>
<dbReference type="InterPro" id="IPR036397">
    <property type="entry name" value="RNaseH_sf"/>
</dbReference>
<dbReference type="SUPFAM" id="SSF53098">
    <property type="entry name" value="Ribonuclease H-like"/>
    <property type="match status" value="1"/>
</dbReference>
<sequence length="147" mass="16730">MVMAAGFFRFSSYLGLSNNTYAEIIAIYQGLHLARNFGCTYIICYSDSKGGIDILAKPVKKYHCYASAIANIIDLMNLEWEVKLCHSLREGNASADFLAKWGSSNDIKWKLRNTPPEDLKAILLNDSMRTFVFNSFVVFLFLLFFPF</sequence>
<feature type="transmembrane region" description="Helical" evidence="1">
    <location>
        <begin position="128"/>
        <end position="145"/>
    </location>
</feature>